<dbReference type="AlphaFoldDB" id="A0A9Q2IT70"/>
<name>A0A9Q2IT70_GLUJA</name>
<accession>A0A9Q2IT70</accession>
<feature type="compositionally biased region" description="Polar residues" evidence="1">
    <location>
        <begin position="125"/>
        <end position="134"/>
    </location>
</feature>
<feature type="region of interest" description="Disordered" evidence="1">
    <location>
        <begin position="103"/>
        <end position="134"/>
    </location>
</feature>
<keyword evidence="2" id="KW-0966">Cell projection</keyword>
<protein>
    <submittedName>
        <fullName evidence="2">Flagellar protein FlgN</fullName>
    </submittedName>
</protein>
<comment type="caution">
    <text evidence="2">The sequence shown here is derived from an EMBL/GenBank/DDBJ whole genome shotgun (WGS) entry which is preliminary data.</text>
</comment>
<reference evidence="2" key="2">
    <citation type="submission" date="2020-11" db="EMBL/GenBank/DDBJ databases">
        <title>Description of novel Gluconobacter species.</title>
        <authorList>
            <person name="Cleenwerck I."/>
            <person name="Cnockaert M."/>
            <person name="Borremans W."/>
            <person name="Wieme A.D."/>
            <person name="De Vuyst L."/>
            <person name="Vandamme P."/>
        </authorList>
    </citation>
    <scope>NUCLEOTIDE SEQUENCE</scope>
    <source>
        <strain evidence="2">R71697</strain>
    </source>
</reference>
<reference evidence="2" key="1">
    <citation type="submission" date="2020-04" db="EMBL/GenBank/DDBJ databases">
        <authorList>
            <person name="Sombolestani A."/>
        </authorList>
    </citation>
    <scope>NUCLEOTIDE SEQUENCE</scope>
    <source>
        <strain evidence="2">R71697</strain>
    </source>
</reference>
<dbReference type="EMBL" id="JABCQN010000001">
    <property type="protein sequence ID" value="MBF0869327.1"/>
    <property type="molecule type" value="Genomic_DNA"/>
</dbReference>
<keyword evidence="2" id="KW-0969">Cilium</keyword>
<evidence type="ECO:0000313" key="3">
    <source>
        <dbReference type="Proteomes" id="UP000661006"/>
    </source>
</evidence>
<evidence type="ECO:0000256" key="1">
    <source>
        <dbReference type="SAM" id="MobiDB-lite"/>
    </source>
</evidence>
<organism evidence="2 3">
    <name type="scientific">Gluconobacter japonicus</name>
    <dbReference type="NCBI Taxonomy" id="376620"/>
    <lineage>
        <taxon>Bacteria</taxon>
        <taxon>Pseudomonadati</taxon>
        <taxon>Pseudomonadota</taxon>
        <taxon>Alphaproteobacteria</taxon>
        <taxon>Acetobacterales</taxon>
        <taxon>Acetobacteraceae</taxon>
        <taxon>Gluconobacter</taxon>
    </lineage>
</organism>
<gene>
    <name evidence="2" type="ORF">HKD32_00435</name>
</gene>
<keyword evidence="2" id="KW-0282">Flagellum</keyword>
<dbReference type="Proteomes" id="UP000661006">
    <property type="component" value="Unassembled WGS sequence"/>
</dbReference>
<sequence length="134" mass="14517">MSMLIISAMEKLVSILEAENACLSQGRIPEALLLTSDKQSAASALGDAIEAASSQDMCVFAETAIFPEHRTLLETMLNLSKQNGDLLQRAIKTQKRLIELLTDPLPSESPQGYGSMGSYADNPSKRQSLFVSRA</sequence>
<evidence type="ECO:0000313" key="2">
    <source>
        <dbReference type="EMBL" id="MBF0869327.1"/>
    </source>
</evidence>
<proteinExistence type="predicted"/>
<dbReference type="RefSeq" id="WP_194257324.1">
    <property type="nucleotide sequence ID" value="NZ_JABCQN010000001.1"/>
</dbReference>
<dbReference type="GeneID" id="81473141"/>